<sequence length="108" mass="11887">MKRYGSGIHGNPDASFEQCVKSHSMGNEVLIALYCRLGRISPLLLGIAKAACRFRPNDVFRSVFPVALALSNIALALTIGCDLWLLKGTVVILPVTQRSIWLMRWTAS</sequence>
<reference evidence="2 3" key="1">
    <citation type="submission" date="2016-12" db="EMBL/GenBank/DDBJ databases">
        <title>The genomes of Aspergillus section Nigri reveals drivers in fungal speciation.</title>
        <authorList>
            <consortium name="DOE Joint Genome Institute"/>
            <person name="Vesth T.C."/>
            <person name="Nybo J."/>
            <person name="Theobald S."/>
            <person name="Brandl J."/>
            <person name="Frisvad J.C."/>
            <person name="Nielsen K.F."/>
            <person name="Lyhne E.K."/>
            <person name="Kogle M.E."/>
            <person name="Kuo A."/>
            <person name="Riley R."/>
            <person name="Clum A."/>
            <person name="Nolan M."/>
            <person name="Lipzen A."/>
            <person name="Salamov A."/>
            <person name="Henrissat B."/>
            <person name="Wiebenga A."/>
            <person name="De Vries R.P."/>
            <person name="Grigoriev I.V."/>
            <person name="Mortensen U.H."/>
            <person name="Andersen M.R."/>
            <person name="Baker S.E."/>
        </authorList>
    </citation>
    <scope>NUCLEOTIDE SEQUENCE [LARGE SCALE GENOMIC DNA]</scope>
    <source>
        <strain evidence="2 3">JOP 1030-1</strain>
    </source>
</reference>
<dbReference type="GeneID" id="37072146"/>
<gene>
    <name evidence="2" type="ORF">BP01DRAFT_187932</name>
</gene>
<evidence type="ECO:0000256" key="1">
    <source>
        <dbReference type="SAM" id="Phobius"/>
    </source>
</evidence>
<keyword evidence="1" id="KW-0472">Membrane</keyword>
<name>A0A318ZC57_9EURO</name>
<proteinExistence type="predicted"/>
<keyword evidence="3" id="KW-1185">Reference proteome</keyword>
<accession>A0A318ZC57</accession>
<protein>
    <submittedName>
        <fullName evidence="2">Uncharacterized protein</fullName>
    </submittedName>
</protein>
<keyword evidence="1" id="KW-0812">Transmembrane</keyword>
<organism evidence="2 3">
    <name type="scientific">Aspergillus saccharolyticus JOP 1030-1</name>
    <dbReference type="NCBI Taxonomy" id="1450539"/>
    <lineage>
        <taxon>Eukaryota</taxon>
        <taxon>Fungi</taxon>
        <taxon>Dikarya</taxon>
        <taxon>Ascomycota</taxon>
        <taxon>Pezizomycotina</taxon>
        <taxon>Eurotiomycetes</taxon>
        <taxon>Eurotiomycetidae</taxon>
        <taxon>Eurotiales</taxon>
        <taxon>Aspergillaceae</taxon>
        <taxon>Aspergillus</taxon>
        <taxon>Aspergillus subgen. Circumdati</taxon>
    </lineage>
</organism>
<dbReference type="Proteomes" id="UP000248349">
    <property type="component" value="Unassembled WGS sequence"/>
</dbReference>
<evidence type="ECO:0000313" key="2">
    <source>
        <dbReference type="EMBL" id="PYH41070.1"/>
    </source>
</evidence>
<keyword evidence="1" id="KW-1133">Transmembrane helix</keyword>
<dbReference type="RefSeq" id="XP_025427052.1">
    <property type="nucleotide sequence ID" value="XM_025570918.1"/>
</dbReference>
<dbReference type="EMBL" id="KZ821270">
    <property type="protein sequence ID" value="PYH41070.1"/>
    <property type="molecule type" value="Genomic_DNA"/>
</dbReference>
<dbReference type="AlphaFoldDB" id="A0A318ZC57"/>
<evidence type="ECO:0000313" key="3">
    <source>
        <dbReference type="Proteomes" id="UP000248349"/>
    </source>
</evidence>
<feature type="transmembrane region" description="Helical" evidence="1">
    <location>
        <begin position="63"/>
        <end position="86"/>
    </location>
</feature>